<evidence type="ECO:0000256" key="1">
    <source>
        <dbReference type="SAM" id="MobiDB-lite"/>
    </source>
</evidence>
<protein>
    <submittedName>
        <fullName evidence="2">Uncharacterized protein</fullName>
    </submittedName>
</protein>
<organism evidence="2 3">
    <name type="scientific">Trifolium medium</name>
    <dbReference type="NCBI Taxonomy" id="97028"/>
    <lineage>
        <taxon>Eukaryota</taxon>
        <taxon>Viridiplantae</taxon>
        <taxon>Streptophyta</taxon>
        <taxon>Embryophyta</taxon>
        <taxon>Tracheophyta</taxon>
        <taxon>Spermatophyta</taxon>
        <taxon>Magnoliopsida</taxon>
        <taxon>eudicotyledons</taxon>
        <taxon>Gunneridae</taxon>
        <taxon>Pentapetalae</taxon>
        <taxon>rosids</taxon>
        <taxon>fabids</taxon>
        <taxon>Fabales</taxon>
        <taxon>Fabaceae</taxon>
        <taxon>Papilionoideae</taxon>
        <taxon>50 kb inversion clade</taxon>
        <taxon>NPAAA clade</taxon>
        <taxon>Hologalegina</taxon>
        <taxon>IRL clade</taxon>
        <taxon>Trifolieae</taxon>
        <taxon>Trifolium</taxon>
    </lineage>
</organism>
<keyword evidence="3" id="KW-1185">Reference proteome</keyword>
<reference evidence="2 3" key="1">
    <citation type="journal article" date="2018" name="Front. Plant Sci.">
        <title>Red Clover (Trifolium pratense) and Zigzag Clover (T. medium) - A Picture of Genomic Similarities and Differences.</title>
        <authorList>
            <person name="Dluhosova J."/>
            <person name="Istvanek J."/>
            <person name="Nedelnik J."/>
            <person name="Repkova J."/>
        </authorList>
    </citation>
    <scope>NUCLEOTIDE SEQUENCE [LARGE SCALE GENOMIC DNA]</scope>
    <source>
        <strain evidence="3">cv. 10/8</strain>
        <tissue evidence="2">Leaf</tissue>
    </source>
</reference>
<accession>A0A392UHH2</accession>
<evidence type="ECO:0000313" key="2">
    <source>
        <dbReference type="EMBL" id="MCI73001.1"/>
    </source>
</evidence>
<name>A0A392UHH2_9FABA</name>
<dbReference type="Proteomes" id="UP000265520">
    <property type="component" value="Unassembled WGS sequence"/>
</dbReference>
<feature type="non-terminal residue" evidence="2">
    <location>
        <position position="41"/>
    </location>
</feature>
<dbReference type="EMBL" id="LXQA010829471">
    <property type="protein sequence ID" value="MCI73001.1"/>
    <property type="molecule type" value="Genomic_DNA"/>
</dbReference>
<feature type="region of interest" description="Disordered" evidence="1">
    <location>
        <begin position="20"/>
        <end position="41"/>
    </location>
</feature>
<dbReference type="AlphaFoldDB" id="A0A392UHH2"/>
<comment type="caution">
    <text evidence="2">The sequence shown here is derived from an EMBL/GenBank/DDBJ whole genome shotgun (WGS) entry which is preliminary data.</text>
</comment>
<evidence type="ECO:0000313" key="3">
    <source>
        <dbReference type="Proteomes" id="UP000265520"/>
    </source>
</evidence>
<sequence>MNSLIKCIFHEKWSWRARAREVKGARGREEKSKLEDSSKAK</sequence>
<proteinExistence type="predicted"/>